<evidence type="ECO:0000256" key="4">
    <source>
        <dbReference type="ARBA" id="ARBA00022989"/>
    </source>
</evidence>
<sequence>MFDSLYTLAEGQCVYQGSTSQLVPFLRNIGLNCPSYHNPASFIIEVSCGEYGDNIKNLVNAIKNGKYDIREGHPFPENKLEELNNLPDSFSKNEEDGKNTERKDKNDVSNLKEKFEEDKVKKEINNKGIISSYASNDIAKQDVVIPIDMEKKDNVDVALLDESIIVTPERYPTSEYQQFWIVLKRTLLFSRRDWTLMYLRLFAHILVGLLIGALYYDIGNDGAKVLSNLGFLFFNMLFLMYTSMTITILSFPLELPVLLKENFNRWYSLKAYYLAITVSDIPFQAVFCVIYVTIVYFMTSQPTDIMRFSMFLGTCLLISFVAQSVGLVVGAAMNVQNGVFLAPVMSVPFLLFSGFFVSFDAIPVYLRWITYLSYIRYGFEGTALATYSFGREKLKCFQVYCHFKNPETTLEELDMLDADFTLDILALLLIFVVLRIAAYLFLRWKLKTAR</sequence>
<evidence type="ECO:0000256" key="7">
    <source>
        <dbReference type="SAM" id="Phobius"/>
    </source>
</evidence>
<evidence type="ECO:0000256" key="5">
    <source>
        <dbReference type="ARBA" id="ARBA00023136"/>
    </source>
</evidence>
<feature type="transmembrane region" description="Helical" evidence="7">
    <location>
        <begin position="271"/>
        <end position="298"/>
    </location>
</feature>
<keyword evidence="3 7" id="KW-0812">Transmembrane</keyword>
<dbReference type="InterPro" id="IPR050352">
    <property type="entry name" value="ABCG_transporters"/>
</dbReference>
<name>V9IDY7_APICE</name>
<evidence type="ECO:0000256" key="2">
    <source>
        <dbReference type="ARBA" id="ARBA00022448"/>
    </source>
</evidence>
<dbReference type="InterPro" id="IPR043926">
    <property type="entry name" value="ABCG_dom"/>
</dbReference>
<dbReference type="AlphaFoldDB" id="V9IDY7"/>
<feature type="compositionally biased region" description="Basic and acidic residues" evidence="6">
    <location>
        <begin position="91"/>
        <end position="110"/>
    </location>
</feature>
<gene>
    <name evidence="10" type="ORF">ACCB01268.1</name>
</gene>
<keyword evidence="10" id="KW-0547">Nucleotide-binding</keyword>
<dbReference type="GO" id="GO:0005886">
    <property type="term" value="C:plasma membrane"/>
    <property type="evidence" value="ECO:0007669"/>
    <property type="project" value="TreeGrafter"/>
</dbReference>
<evidence type="ECO:0000313" key="10">
    <source>
        <dbReference type="EMBL" id="AEY58661.1"/>
    </source>
</evidence>
<dbReference type="GO" id="GO:0005524">
    <property type="term" value="F:ATP binding"/>
    <property type="evidence" value="ECO:0007669"/>
    <property type="project" value="UniProtKB-KW"/>
</dbReference>
<feature type="transmembrane region" description="Helical" evidence="7">
    <location>
        <begin position="339"/>
        <end position="359"/>
    </location>
</feature>
<organism evidence="10">
    <name type="scientific">Apis cerana</name>
    <name type="common">Indian honeybee</name>
    <dbReference type="NCBI Taxonomy" id="7461"/>
    <lineage>
        <taxon>Eukaryota</taxon>
        <taxon>Metazoa</taxon>
        <taxon>Ecdysozoa</taxon>
        <taxon>Arthropoda</taxon>
        <taxon>Hexapoda</taxon>
        <taxon>Insecta</taxon>
        <taxon>Pterygota</taxon>
        <taxon>Neoptera</taxon>
        <taxon>Endopterygota</taxon>
        <taxon>Hymenoptera</taxon>
        <taxon>Apocrita</taxon>
        <taxon>Aculeata</taxon>
        <taxon>Apoidea</taxon>
        <taxon>Anthophila</taxon>
        <taxon>Apidae</taxon>
        <taxon>Apis</taxon>
    </lineage>
</organism>
<evidence type="ECO:0000256" key="6">
    <source>
        <dbReference type="SAM" id="MobiDB-lite"/>
    </source>
</evidence>
<keyword evidence="10" id="KW-0067">ATP-binding</keyword>
<evidence type="ECO:0000256" key="1">
    <source>
        <dbReference type="ARBA" id="ARBA00004141"/>
    </source>
</evidence>
<keyword evidence="2" id="KW-0813">Transport</keyword>
<dbReference type="EMBL" id="JR039370">
    <property type="protein sequence ID" value="AEY58661.1"/>
    <property type="molecule type" value="mRNA"/>
</dbReference>
<feature type="transmembrane region" description="Helical" evidence="7">
    <location>
        <begin position="236"/>
        <end position="259"/>
    </location>
</feature>
<keyword evidence="4 7" id="KW-1133">Transmembrane helix</keyword>
<feature type="transmembrane region" description="Helical" evidence="7">
    <location>
        <begin position="310"/>
        <end position="332"/>
    </location>
</feature>
<keyword evidence="5 7" id="KW-0472">Membrane</keyword>
<accession>V9IDY7</accession>
<feature type="domain" description="ABC-2 type transporter transmembrane" evidence="8">
    <location>
        <begin position="177"/>
        <end position="382"/>
    </location>
</feature>
<feature type="region of interest" description="Disordered" evidence="6">
    <location>
        <begin position="80"/>
        <end position="110"/>
    </location>
</feature>
<dbReference type="Pfam" id="PF19055">
    <property type="entry name" value="ABC2_membrane_7"/>
    <property type="match status" value="1"/>
</dbReference>
<feature type="domain" description="ABC transporter family G" evidence="9">
    <location>
        <begin position="1"/>
        <end position="135"/>
    </location>
</feature>
<comment type="subcellular location">
    <subcellularLocation>
        <location evidence="1">Membrane</location>
        <topology evidence="1">Multi-pass membrane protein</topology>
    </subcellularLocation>
</comment>
<dbReference type="Pfam" id="PF01061">
    <property type="entry name" value="ABC2_membrane"/>
    <property type="match status" value="1"/>
</dbReference>
<dbReference type="InterPro" id="IPR013525">
    <property type="entry name" value="ABC2_TM"/>
</dbReference>
<proteinExistence type="evidence at transcript level"/>
<dbReference type="GO" id="GO:0140359">
    <property type="term" value="F:ABC-type transporter activity"/>
    <property type="evidence" value="ECO:0007669"/>
    <property type="project" value="InterPro"/>
</dbReference>
<dbReference type="PANTHER" id="PTHR48041:SF6">
    <property type="entry name" value="PROTEIN WHITE-LIKE PROTEIN"/>
    <property type="match status" value="1"/>
</dbReference>
<reference evidence="10" key="1">
    <citation type="submission" date="2011-11" db="EMBL/GenBank/DDBJ databases">
        <title>Decoding the brain transcriptome of the Eastern honeybee (Apis cerana) based on pyrosequencing.</title>
        <authorList>
            <person name="Sun L."/>
            <person name="Zheng H."/>
            <person name="Wang Y."/>
            <person name="Xie X."/>
            <person name="Zhu Y."/>
            <person name="Gu W."/>
            <person name="Wang S."/>
        </authorList>
    </citation>
    <scope>NUCLEOTIDE SEQUENCE</scope>
    <source>
        <tissue evidence="10">Brain</tissue>
    </source>
</reference>
<evidence type="ECO:0000256" key="3">
    <source>
        <dbReference type="ARBA" id="ARBA00022692"/>
    </source>
</evidence>
<protein>
    <submittedName>
        <fullName evidence="10">ATP-binding cassette sub-family G member 1</fullName>
    </submittedName>
</protein>
<dbReference type="PANTHER" id="PTHR48041">
    <property type="entry name" value="ABC TRANSPORTER G FAMILY MEMBER 28"/>
    <property type="match status" value="1"/>
</dbReference>
<evidence type="ECO:0000259" key="8">
    <source>
        <dbReference type="Pfam" id="PF01061"/>
    </source>
</evidence>
<feature type="transmembrane region" description="Helical" evidence="7">
    <location>
        <begin position="197"/>
        <end position="216"/>
    </location>
</feature>
<feature type="transmembrane region" description="Helical" evidence="7">
    <location>
        <begin position="424"/>
        <end position="442"/>
    </location>
</feature>
<evidence type="ECO:0000259" key="9">
    <source>
        <dbReference type="Pfam" id="PF19055"/>
    </source>
</evidence>